<keyword evidence="3" id="KW-1185">Reference proteome</keyword>
<dbReference type="AlphaFoldDB" id="A0A066RQW3"/>
<evidence type="ECO:0000256" key="1">
    <source>
        <dbReference type="SAM" id="MobiDB-lite"/>
    </source>
</evidence>
<organism evidence="2 3">
    <name type="scientific">Photobacterium galatheae</name>
    <dbReference type="NCBI Taxonomy" id="1654360"/>
    <lineage>
        <taxon>Bacteria</taxon>
        <taxon>Pseudomonadati</taxon>
        <taxon>Pseudomonadota</taxon>
        <taxon>Gammaproteobacteria</taxon>
        <taxon>Vibrionales</taxon>
        <taxon>Vibrionaceae</taxon>
        <taxon>Photobacterium</taxon>
    </lineage>
</organism>
<accession>A0A066RQW3</accession>
<dbReference type="EMBL" id="JMIB01000021">
    <property type="protein sequence ID" value="KDM91516.1"/>
    <property type="molecule type" value="Genomic_DNA"/>
</dbReference>
<comment type="caution">
    <text evidence="2">The sequence shown here is derived from an EMBL/GenBank/DDBJ whole genome shotgun (WGS) entry which is preliminary data.</text>
</comment>
<feature type="region of interest" description="Disordered" evidence="1">
    <location>
        <begin position="49"/>
        <end position="79"/>
    </location>
</feature>
<sequence length="79" mass="8994">MGLIYSFVSKHIATNGDFLRISRVSEKFSLISSIREVFWLSKLRQALVPRGKEDASGGGEHEAEGRKNDEAMGRDRWLR</sequence>
<gene>
    <name evidence="2" type="ORF">EA58_10855</name>
</gene>
<dbReference type="Proteomes" id="UP000027192">
    <property type="component" value="Unassembled WGS sequence"/>
</dbReference>
<reference evidence="2 3" key="1">
    <citation type="submission" date="2014-04" db="EMBL/GenBank/DDBJ databases">
        <title>Draft genome sequence of Photobacterium halotolerans S2753: a solonamide, ngercheumicin and holomycin producer.</title>
        <authorList>
            <person name="Machado H.R."/>
            <person name="Gram L."/>
        </authorList>
    </citation>
    <scope>NUCLEOTIDE SEQUENCE [LARGE SCALE GENOMIC DNA]</scope>
    <source>
        <strain evidence="2 3">S2753</strain>
    </source>
</reference>
<feature type="compositionally biased region" description="Basic and acidic residues" evidence="1">
    <location>
        <begin position="50"/>
        <end position="79"/>
    </location>
</feature>
<evidence type="ECO:0000313" key="3">
    <source>
        <dbReference type="Proteomes" id="UP000027192"/>
    </source>
</evidence>
<name>A0A066RQW3_9GAMM</name>
<proteinExistence type="predicted"/>
<evidence type="ECO:0000313" key="2">
    <source>
        <dbReference type="EMBL" id="KDM91516.1"/>
    </source>
</evidence>
<protein>
    <submittedName>
        <fullName evidence="2">Uncharacterized protein</fullName>
    </submittedName>
</protein>